<dbReference type="HAMAP" id="MF_00337">
    <property type="entry name" value="Exonuc_7_S"/>
    <property type="match status" value="1"/>
</dbReference>
<dbReference type="EC" id="3.1.11.6" evidence="1"/>
<accession>A0ABX8RGK0</accession>
<dbReference type="PANTHER" id="PTHR34137:SF1">
    <property type="entry name" value="EXODEOXYRIBONUCLEASE 7 SMALL SUBUNIT"/>
    <property type="match status" value="1"/>
</dbReference>
<keyword evidence="1" id="KW-0540">Nuclease</keyword>
<keyword evidence="1" id="KW-0269">Exonuclease</keyword>
<gene>
    <name evidence="1" type="primary">xseB</name>
    <name evidence="2" type="ORF">KVH43_11820</name>
</gene>
<dbReference type="GO" id="GO:0008855">
    <property type="term" value="F:exodeoxyribonuclease VII activity"/>
    <property type="evidence" value="ECO:0007669"/>
    <property type="project" value="UniProtKB-EC"/>
</dbReference>
<dbReference type="NCBIfam" id="NF002140">
    <property type="entry name" value="PRK00977.1-4"/>
    <property type="match status" value="1"/>
</dbReference>
<comment type="catalytic activity">
    <reaction evidence="1">
        <text>Exonucleolytic cleavage in either 5'- to 3'- or 3'- to 5'-direction to yield nucleoside 5'-phosphates.</text>
        <dbReference type="EC" id="3.1.11.6"/>
    </reaction>
</comment>
<dbReference type="NCBIfam" id="TIGR01280">
    <property type="entry name" value="xseB"/>
    <property type="match status" value="1"/>
</dbReference>
<dbReference type="Pfam" id="PF02609">
    <property type="entry name" value="Exonuc_VII_S"/>
    <property type="match status" value="1"/>
</dbReference>
<comment type="function">
    <text evidence="1">Bidirectionally degrades single-stranded DNA into large acid-insoluble oligonucleotides, which are then degraded further into small acid-soluble oligonucleotides.</text>
</comment>
<dbReference type="Proteomes" id="UP000886818">
    <property type="component" value="Chromosome"/>
</dbReference>
<protein>
    <recommendedName>
        <fullName evidence="1">Exodeoxyribonuclease 7 small subunit</fullName>
        <ecNumber evidence="1">3.1.11.6</ecNumber>
    </recommendedName>
    <alternativeName>
        <fullName evidence="1">Exodeoxyribonuclease VII small subunit</fullName>
        <shortName evidence="1">Exonuclease VII small subunit</shortName>
    </alternativeName>
</protein>
<evidence type="ECO:0000256" key="1">
    <source>
        <dbReference type="HAMAP-Rule" id="MF_00337"/>
    </source>
</evidence>
<evidence type="ECO:0000313" key="2">
    <source>
        <dbReference type="EMBL" id="QXM07477.1"/>
    </source>
</evidence>
<comment type="similarity">
    <text evidence="1">Belongs to the XseB family.</text>
</comment>
<comment type="subcellular location">
    <subcellularLocation>
        <location evidence="1">Cytoplasm</location>
    </subcellularLocation>
</comment>
<comment type="subunit">
    <text evidence="1">Heterooligomer composed of large and small subunits.</text>
</comment>
<organism evidence="2 3">
    <name type="scientific">Crassaminicella indica</name>
    <dbReference type="NCBI Taxonomy" id="2855394"/>
    <lineage>
        <taxon>Bacteria</taxon>
        <taxon>Bacillati</taxon>
        <taxon>Bacillota</taxon>
        <taxon>Clostridia</taxon>
        <taxon>Eubacteriales</taxon>
        <taxon>Clostridiaceae</taxon>
        <taxon>Crassaminicella</taxon>
    </lineage>
</organism>
<evidence type="ECO:0000313" key="3">
    <source>
        <dbReference type="Proteomes" id="UP000886818"/>
    </source>
</evidence>
<dbReference type="EMBL" id="CP078093">
    <property type="protein sequence ID" value="QXM07477.1"/>
    <property type="molecule type" value="Genomic_DNA"/>
</dbReference>
<reference evidence="2" key="1">
    <citation type="submission" date="2021-07" db="EMBL/GenBank/DDBJ databases">
        <title>Complete genome sequence of Crassaminicella sp. 143-21, isolated from a deep-sea hydrothermal vent.</title>
        <authorList>
            <person name="Li X."/>
        </authorList>
    </citation>
    <scope>NUCLEOTIDE SEQUENCE</scope>
    <source>
        <strain evidence="2">143-21</strain>
    </source>
</reference>
<keyword evidence="1 2" id="KW-0378">Hydrolase</keyword>
<proteinExistence type="inferred from homology"/>
<dbReference type="InterPro" id="IPR003761">
    <property type="entry name" value="Exonuc_VII_S"/>
</dbReference>
<keyword evidence="1" id="KW-0963">Cytoplasm</keyword>
<sequence length="80" mass="9167">MKLSNDDSFENAIKKLEKTVALLDEGNLTLDETLSLYEEGIKLYRYCNNILNNAEQKINIIINGKETSFSSCDLDDFKEE</sequence>
<dbReference type="PANTHER" id="PTHR34137">
    <property type="entry name" value="EXODEOXYRIBONUCLEASE 7 SMALL SUBUNIT"/>
    <property type="match status" value="1"/>
</dbReference>
<name>A0ABX8RGK0_9CLOT</name>
<keyword evidence="3" id="KW-1185">Reference proteome</keyword>